<dbReference type="GO" id="GO:0005737">
    <property type="term" value="C:cytoplasm"/>
    <property type="evidence" value="ECO:0007669"/>
    <property type="project" value="UniProtKB-SubCell"/>
</dbReference>
<dbReference type="GO" id="GO:0046417">
    <property type="term" value="P:chorismate metabolic process"/>
    <property type="evidence" value="ECO:0007669"/>
    <property type="project" value="InterPro"/>
</dbReference>
<comment type="pathway">
    <text evidence="4">Amino-acid biosynthesis; L-phenylalanine biosynthesis; phenylpyruvate from prephenate: step 1/1.</text>
</comment>
<dbReference type="InterPro" id="IPR002701">
    <property type="entry name" value="CM_II_prokaryot"/>
</dbReference>
<dbReference type="PROSITE" id="PS51671">
    <property type="entry name" value="ACT"/>
    <property type="match status" value="1"/>
</dbReference>
<dbReference type="AlphaFoldDB" id="A0A0H5SU34"/>
<evidence type="ECO:0000259" key="21">
    <source>
        <dbReference type="PROSITE" id="PS51171"/>
    </source>
</evidence>
<dbReference type="PROSITE" id="PS51168">
    <property type="entry name" value="CHORISMATE_MUT_2"/>
    <property type="match status" value="1"/>
</dbReference>
<proteinExistence type="predicted"/>
<dbReference type="UniPathway" id="UPA00120">
    <property type="reaction ID" value="UER00203"/>
</dbReference>
<dbReference type="PROSITE" id="PS00857">
    <property type="entry name" value="PREPHENATE_DEHYDR_1"/>
    <property type="match status" value="1"/>
</dbReference>
<evidence type="ECO:0000256" key="10">
    <source>
        <dbReference type="ARBA" id="ARBA00022605"/>
    </source>
</evidence>
<keyword evidence="9" id="KW-0963">Cytoplasm</keyword>
<evidence type="ECO:0000259" key="22">
    <source>
        <dbReference type="PROSITE" id="PS51671"/>
    </source>
</evidence>
<comment type="function">
    <text evidence="2">Catalyzes the Claisen rearrangement of chorismate to prephenate and the decarboxylation/dehydration of prephenate to phenylpyruvate.</text>
</comment>
<dbReference type="NCBIfam" id="TIGR01805">
    <property type="entry name" value="CM_mono_grmpos"/>
    <property type="match status" value="1"/>
</dbReference>
<dbReference type="Proteomes" id="UP000236497">
    <property type="component" value="Unassembled WGS sequence"/>
</dbReference>
<dbReference type="InterPro" id="IPR036979">
    <property type="entry name" value="CM_dom_sf"/>
</dbReference>
<protein>
    <recommendedName>
        <fullName evidence="7">Bifunctional chorismate mutase/prephenate dehydratase</fullName>
        <ecNumber evidence="6">4.2.1.51</ecNumber>
    </recommendedName>
    <alternativeName>
        <fullName evidence="17">Chorismate mutase-prephenate dehydratase</fullName>
    </alternativeName>
    <alternativeName>
        <fullName evidence="8">Prephenate dehydratase</fullName>
    </alternativeName>
    <alternativeName>
        <fullName evidence="16">p-protein</fullName>
    </alternativeName>
</protein>
<evidence type="ECO:0000256" key="16">
    <source>
        <dbReference type="ARBA" id="ARBA00031175"/>
    </source>
</evidence>
<evidence type="ECO:0000256" key="8">
    <source>
        <dbReference type="ARBA" id="ARBA00021872"/>
    </source>
</evidence>
<evidence type="ECO:0000259" key="20">
    <source>
        <dbReference type="PROSITE" id="PS51168"/>
    </source>
</evidence>
<dbReference type="NCBIfam" id="NF008865">
    <property type="entry name" value="PRK11898.1"/>
    <property type="match status" value="1"/>
</dbReference>
<accession>A0A0H5SU34</accession>
<dbReference type="SUPFAM" id="SSF48600">
    <property type="entry name" value="Chorismate mutase II"/>
    <property type="match status" value="1"/>
</dbReference>
<feature type="domain" description="Chorismate mutase" evidence="20">
    <location>
        <begin position="1"/>
        <end position="88"/>
    </location>
</feature>
<keyword evidence="14" id="KW-0456">Lyase</keyword>
<dbReference type="GO" id="GO:0004106">
    <property type="term" value="F:chorismate mutase activity"/>
    <property type="evidence" value="ECO:0007669"/>
    <property type="project" value="UniProtKB-EC"/>
</dbReference>
<dbReference type="EMBL" id="CVTD020000008">
    <property type="protein sequence ID" value="CRZ33828.1"/>
    <property type="molecule type" value="Genomic_DNA"/>
</dbReference>
<dbReference type="PANTHER" id="PTHR21022">
    <property type="entry name" value="PREPHENATE DEHYDRATASE P PROTEIN"/>
    <property type="match status" value="1"/>
</dbReference>
<dbReference type="FunFam" id="3.40.190.10:FF:000034">
    <property type="entry name" value="Chorismate mutase/prephenate dehydratase"/>
    <property type="match status" value="1"/>
</dbReference>
<dbReference type="SUPFAM" id="SSF53850">
    <property type="entry name" value="Periplasmic binding protein-like II"/>
    <property type="match status" value="1"/>
</dbReference>
<comment type="pathway">
    <text evidence="5">Metabolic intermediate biosynthesis; prephenate biosynthesis; prephenate from chorismate: step 1/1.</text>
</comment>
<evidence type="ECO:0000256" key="15">
    <source>
        <dbReference type="ARBA" id="ARBA00023268"/>
    </source>
</evidence>
<dbReference type="RefSeq" id="WP_103201978.1">
    <property type="nucleotide sequence ID" value="NZ_CVTD020000008.1"/>
</dbReference>
<dbReference type="Pfam" id="PF01817">
    <property type="entry name" value="CM_2"/>
    <property type="match status" value="1"/>
</dbReference>
<dbReference type="PIRSF" id="PIRSF001500">
    <property type="entry name" value="Chor_mut_pdt_Ppr"/>
    <property type="match status" value="1"/>
</dbReference>
<feature type="domain" description="Prephenate dehydratase" evidence="21">
    <location>
        <begin position="109"/>
        <end position="286"/>
    </location>
</feature>
<evidence type="ECO:0000256" key="5">
    <source>
        <dbReference type="ARBA" id="ARBA00004817"/>
    </source>
</evidence>
<dbReference type="PROSITE" id="PS51171">
    <property type="entry name" value="PREPHENATE_DEHYDR_3"/>
    <property type="match status" value="1"/>
</dbReference>
<dbReference type="Gene3D" id="3.30.70.260">
    <property type="match status" value="1"/>
</dbReference>
<evidence type="ECO:0000256" key="17">
    <source>
        <dbReference type="ARBA" id="ARBA00031520"/>
    </source>
</evidence>
<keyword evidence="24" id="KW-1185">Reference proteome</keyword>
<organism evidence="23 24">
    <name type="scientific">Herbinix hemicellulosilytica</name>
    <dbReference type="NCBI Taxonomy" id="1564487"/>
    <lineage>
        <taxon>Bacteria</taxon>
        <taxon>Bacillati</taxon>
        <taxon>Bacillota</taxon>
        <taxon>Clostridia</taxon>
        <taxon>Lachnospirales</taxon>
        <taxon>Lachnospiraceae</taxon>
        <taxon>Herbinix</taxon>
    </lineage>
</organism>
<dbReference type="InterPro" id="IPR036263">
    <property type="entry name" value="Chorismate_II_sf"/>
</dbReference>
<dbReference type="Gene3D" id="1.20.59.10">
    <property type="entry name" value="Chorismate mutase"/>
    <property type="match status" value="1"/>
</dbReference>
<evidence type="ECO:0000256" key="11">
    <source>
        <dbReference type="ARBA" id="ARBA00023141"/>
    </source>
</evidence>
<dbReference type="GO" id="GO:0009094">
    <property type="term" value="P:L-phenylalanine biosynthetic process"/>
    <property type="evidence" value="ECO:0007669"/>
    <property type="project" value="UniProtKB-UniPathway"/>
</dbReference>
<dbReference type="InterPro" id="IPR001086">
    <property type="entry name" value="Preph_deHydtase"/>
</dbReference>
<dbReference type="PROSITE" id="PS00858">
    <property type="entry name" value="PREPHENATE_DEHYDR_2"/>
    <property type="match status" value="1"/>
</dbReference>
<feature type="site" description="Essential for prephenate dehydratase activity" evidence="19">
    <location>
        <position position="279"/>
    </location>
</feature>
<evidence type="ECO:0000256" key="7">
    <source>
        <dbReference type="ARBA" id="ARBA00014401"/>
    </source>
</evidence>
<dbReference type="OrthoDB" id="9802281at2"/>
<evidence type="ECO:0000256" key="1">
    <source>
        <dbReference type="ARBA" id="ARBA00000824"/>
    </source>
</evidence>
<keyword evidence="11" id="KW-0057">Aromatic amino acid biosynthesis</keyword>
<comment type="catalytic activity">
    <reaction evidence="1">
        <text>chorismate = prephenate</text>
        <dbReference type="Rhea" id="RHEA:13897"/>
        <dbReference type="ChEBI" id="CHEBI:29748"/>
        <dbReference type="ChEBI" id="CHEBI:29934"/>
        <dbReference type="EC" id="5.4.99.5"/>
    </reaction>
</comment>
<comment type="subcellular location">
    <subcellularLocation>
        <location evidence="3">Cytoplasm</location>
    </subcellularLocation>
</comment>
<dbReference type="InterPro" id="IPR002912">
    <property type="entry name" value="ACT_dom"/>
</dbReference>
<dbReference type="InterPro" id="IPR045865">
    <property type="entry name" value="ACT-like_dom_sf"/>
</dbReference>
<dbReference type="InterPro" id="IPR011279">
    <property type="entry name" value="Chorismate_mutase_GmP"/>
</dbReference>
<keyword evidence="13" id="KW-0413">Isomerase</keyword>
<dbReference type="Pfam" id="PF00800">
    <property type="entry name" value="PDT"/>
    <property type="match status" value="1"/>
</dbReference>
<evidence type="ECO:0000256" key="2">
    <source>
        <dbReference type="ARBA" id="ARBA00002364"/>
    </source>
</evidence>
<sequence>MNDMLKLRNEIDEVDKKLKELFEYRMDLVLKIAEYKKKNGIPVYDPAREEEKLSQLKNSLADKKNADAVVELFSQIMAISRRAQYAAINSADDLGFTAVDEFEAGDDTVIAYYGETGSFTEQAMLEYFDGKGKGIPMGTFEEVMEALKNNKADYGVLPIENSSTGTLSDIFDLLAEYDNYIIGEHVVAINHILWGLPDAELSDIKRVYSHRQGLLQCSNFLKKYPHWELVEGGSTAGAAKKVSMENDITQAAIASRRAGETYGLKILKPSIHNEEHNQTRFIIISNKRNYIRNAKRISICFVLPHKSGALYHMLSHFIHNNINLTKIESRPIKGQAFRYRFFIDFEGSLEDLEVKNALLSIKKEALEMKILGSYVPVPNSN</sequence>
<dbReference type="InterPro" id="IPR008242">
    <property type="entry name" value="Chor_mutase/pphenate_deHydtase"/>
</dbReference>
<evidence type="ECO:0000256" key="4">
    <source>
        <dbReference type="ARBA" id="ARBA00004741"/>
    </source>
</evidence>
<name>A0A0H5SU34_HERHM</name>
<dbReference type="PANTHER" id="PTHR21022:SF19">
    <property type="entry name" value="PREPHENATE DEHYDRATASE-RELATED"/>
    <property type="match status" value="1"/>
</dbReference>
<keyword evidence="15" id="KW-0511">Multifunctional enzyme</keyword>
<keyword evidence="12" id="KW-0584">Phenylalanine biosynthesis</keyword>
<dbReference type="Gene3D" id="3.40.190.10">
    <property type="entry name" value="Periplasmic binding protein-like II"/>
    <property type="match status" value="2"/>
</dbReference>
<evidence type="ECO:0000313" key="24">
    <source>
        <dbReference type="Proteomes" id="UP000236497"/>
    </source>
</evidence>
<dbReference type="SUPFAM" id="SSF55021">
    <property type="entry name" value="ACT-like"/>
    <property type="match status" value="1"/>
</dbReference>
<dbReference type="EC" id="4.2.1.51" evidence="6"/>
<evidence type="ECO:0000256" key="14">
    <source>
        <dbReference type="ARBA" id="ARBA00023239"/>
    </source>
</evidence>
<evidence type="ECO:0000256" key="19">
    <source>
        <dbReference type="PIRSR" id="PIRSR001500-2"/>
    </source>
</evidence>
<evidence type="ECO:0000313" key="23">
    <source>
        <dbReference type="EMBL" id="CRZ33828.1"/>
    </source>
</evidence>
<feature type="domain" description="ACT" evidence="22">
    <location>
        <begin position="298"/>
        <end position="375"/>
    </location>
</feature>
<dbReference type="UniPathway" id="UPA00121">
    <property type="reaction ID" value="UER00345"/>
</dbReference>
<comment type="catalytic activity">
    <reaction evidence="18">
        <text>prephenate + H(+) = 3-phenylpyruvate + CO2 + H2O</text>
        <dbReference type="Rhea" id="RHEA:21648"/>
        <dbReference type="ChEBI" id="CHEBI:15377"/>
        <dbReference type="ChEBI" id="CHEBI:15378"/>
        <dbReference type="ChEBI" id="CHEBI:16526"/>
        <dbReference type="ChEBI" id="CHEBI:18005"/>
        <dbReference type="ChEBI" id="CHEBI:29934"/>
        <dbReference type="EC" id="4.2.1.51"/>
    </reaction>
</comment>
<evidence type="ECO:0000256" key="3">
    <source>
        <dbReference type="ARBA" id="ARBA00004496"/>
    </source>
</evidence>
<keyword evidence="10" id="KW-0028">Amino-acid biosynthesis</keyword>
<dbReference type="SMART" id="SM00830">
    <property type="entry name" value="CM_2"/>
    <property type="match status" value="1"/>
</dbReference>
<dbReference type="CDD" id="cd13631">
    <property type="entry name" value="PBP2_Ct-PDT_like"/>
    <property type="match status" value="1"/>
</dbReference>
<evidence type="ECO:0000256" key="18">
    <source>
        <dbReference type="ARBA" id="ARBA00047848"/>
    </source>
</evidence>
<dbReference type="InterPro" id="IPR018528">
    <property type="entry name" value="Preph_deHydtase_CS"/>
</dbReference>
<dbReference type="GO" id="GO:0004664">
    <property type="term" value="F:prephenate dehydratase activity"/>
    <property type="evidence" value="ECO:0007669"/>
    <property type="project" value="UniProtKB-EC"/>
</dbReference>
<evidence type="ECO:0000256" key="6">
    <source>
        <dbReference type="ARBA" id="ARBA00013147"/>
    </source>
</evidence>
<evidence type="ECO:0000256" key="13">
    <source>
        <dbReference type="ARBA" id="ARBA00023235"/>
    </source>
</evidence>
<evidence type="ECO:0000256" key="9">
    <source>
        <dbReference type="ARBA" id="ARBA00022490"/>
    </source>
</evidence>
<gene>
    <name evidence="23" type="ORF">HHT355_0624</name>
</gene>
<dbReference type="CDD" id="cd04905">
    <property type="entry name" value="ACT_CM-PDT"/>
    <property type="match status" value="1"/>
</dbReference>
<reference evidence="23 24" key="1">
    <citation type="submission" date="2015-06" db="EMBL/GenBank/DDBJ databases">
        <authorList>
            <person name="Wibberg Daniel"/>
        </authorList>
    </citation>
    <scope>NUCLEOTIDE SEQUENCE [LARGE SCALE GENOMIC DNA]</scope>
    <source>
        <strain evidence="23 24">T3/55T</strain>
    </source>
</reference>
<evidence type="ECO:0000256" key="12">
    <source>
        <dbReference type="ARBA" id="ARBA00023222"/>
    </source>
</evidence>